<protein>
    <submittedName>
        <fullName evidence="1">MarR family transcriptional regulator</fullName>
    </submittedName>
</protein>
<dbReference type="Gene3D" id="1.10.10.10">
    <property type="entry name" value="Winged helix-like DNA-binding domain superfamily/Winged helix DNA-binding domain"/>
    <property type="match status" value="1"/>
</dbReference>
<comment type="caution">
    <text evidence="1">The sequence shown here is derived from an EMBL/GenBank/DDBJ whole genome shotgun (WGS) entry which is preliminary data.</text>
</comment>
<name>A0ABS2UVV6_9ACTN</name>
<dbReference type="RefSeq" id="WP_205375534.1">
    <property type="nucleotide sequence ID" value="NZ_JAFEJA010000001.1"/>
</dbReference>
<evidence type="ECO:0000313" key="2">
    <source>
        <dbReference type="Proteomes" id="UP000664109"/>
    </source>
</evidence>
<sequence length="155" mass="16257">MSTAPATTPLLNSPLLGRAHYAARALLDRELARSGHTFLHSIVLGAIAAEDGEAGREAVTAYTVRTVKVPPADARRALAELMDGGYAEATGEEAGSVRLTGEGAALRARLGEFSARTAPQVYGDIPAEDLAVAGRVLLQVMERAEALYARTADRS</sequence>
<organism evidence="1 2">
    <name type="scientific">Streptomyces zhihengii</name>
    <dbReference type="NCBI Taxonomy" id="1818004"/>
    <lineage>
        <taxon>Bacteria</taxon>
        <taxon>Bacillati</taxon>
        <taxon>Actinomycetota</taxon>
        <taxon>Actinomycetes</taxon>
        <taxon>Kitasatosporales</taxon>
        <taxon>Streptomycetaceae</taxon>
        <taxon>Streptomyces</taxon>
    </lineage>
</organism>
<reference evidence="1 2" key="1">
    <citation type="journal article" date="2016" name="Arch. Microbiol.">
        <title>Streptomyces zhihengii sp. nov., isolated from rhizospheric soil of Psammosilene tunicoides.</title>
        <authorList>
            <person name="Huang M.J."/>
            <person name="Fei J.J."/>
            <person name="Salam N."/>
            <person name="Kim C.J."/>
            <person name="Hozzein W.N."/>
            <person name="Xiao M."/>
            <person name="Huang H.Q."/>
            <person name="Li W.J."/>
        </authorList>
    </citation>
    <scope>NUCLEOTIDE SEQUENCE [LARGE SCALE GENOMIC DNA]</scope>
    <source>
        <strain evidence="1 2">YIM T102</strain>
    </source>
</reference>
<gene>
    <name evidence="1" type="ORF">JE024_23810</name>
</gene>
<dbReference type="Proteomes" id="UP000664109">
    <property type="component" value="Unassembled WGS sequence"/>
</dbReference>
<evidence type="ECO:0000313" key="1">
    <source>
        <dbReference type="EMBL" id="MBM9621706.1"/>
    </source>
</evidence>
<proteinExistence type="predicted"/>
<dbReference type="InterPro" id="IPR036388">
    <property type="entry name" value="WH-like_DNA-bd_sf"/>
</dbReference>
<dbReference type="InterPro" id="IPR036390">
    <property type="entry name" value="WH_DNA-bd_sf"/>
</dbReference>
<dbReference type="EMBL" id="JAFEJA010000001">
    <property type="protein sequence ID" value="MBM9621706.1"/>
    <property type="molecule type" value="Genomic_DNA"/>
</dbReference>
<dbReference type="SUPFAM" id="SSF46785">
    <property type="entry name" value="Winged helix' DNA-binding domain"/>
    <property type="match status" value="1"/>
</dbReference>
<accession>A0ABS2UVV6</accession>
<keyword evidence="2" id="KW-1185">Reference proteome</keyword>